<sequence>MSSPPSPEMQESVRIIDLAVHLAEELSHLALLSQTVQEALSDCVFAEPPDEATLARLQSIDRIGQGLADLTRLMGLFQSRLPGETMLPRDVVLAHLHLRELADRIVARNRSDRPDILIARGEVVWL</sequence>
<dbReference type="EMBL" id="JAOWKZ010000003">
    <property type="protein sequence ID" value="MCV2873347.1"/>
    <property type="molecule type" value="Genomic_DNA"/>
</dbReference>
<organism evidence="1 2">
    <name type="scientific">Albidovulum litorale</name>
    <dbReference type="NCBI Taxonomy" id="2984134"/>
    <lineage>
        <taxon>Bacteria</taxon>
        <taxon>Pseudomonadati</taxon>
        <taxon>Pseudomonadota</taxon>
        <taxon>Alphaproteobacteria</taxon>
        <taxon>Rhodobacterales</taxon>
        <taxon>Paracoccaceae</taxon>
        <taxon>Albidovulum</taxon>
    </lineage>
</organism>
<comment type="caution">
    <text evidence="1">The sequence shown here is derived from an EMBL/GenBank/DDBJ whole genome shotgun (WGS) entry which is preliminary data.</text>
</comment>
<dbReference type="Proteomes" id="UP001652564">
    <property type="component" value="Unassembled WGS sequence"/>
</dbReference>
<evidence type="ECO:0000313" key="1">
    <source>
        <dbReference type="EMBL" id="MCV2873347.1"/>
    </source>
</evidence>
<accession>A0ABT2ZQA5</accession>
<proteinExistence type="predicted"/>
<gene>
    <name evidence="1" type="ORF">OEZ71_13695</name>
</gene>
<reference evidence="1 2" key="1">
    <citation type="submission" date="2022-10" db="EMBL/GenBank/DDBJ databases">
        <title>Defluviimonas sp. nov., isolated from ocean surface sediments.</title>
        <authorList>
            <person name="He W."/>
            <person name="Wang L."/>
            <person name="Zhang D.-F."/>
        </authorList>
    </citation>
    <scope>NUCLEOTIDE SEQUENCE [LARGE SCALE GENOMIC DNA]</scope>
    <source>
        <strain evidence="1 2">WL0050</strain>
    </source>
</reference>
<evidence type="ECO:0000313" key="2">
    <source>
        <dbReference type="Proteomes" id="UP001652564"/>
    </source>
</evidence>
<keyword evidence="2" id="KW-1185">Reference proteome</keyword>
<dbReference type="RefSeq" id="WP_263740554.1">
    <property type="nucleotide sequence ID" value="NZ_JAOWKZ010000003.1"/>
</dbReference>
<name>A0ABT2ZQA5_9RHOB</name>
<protein>
    <submittedName>
        <fullName evidence="1">Uncharacterized protein</fullName>
    </submittedName>
</protein>